<dbReference type="eggNOG" id="ENOG502ZEJM">
    <property type="taxonomic scope" value="Bacteria"/>
</dbReference>
<accession>W8T3L8</accession>
<evidence type="ECO:0000259" key="1">
    <source>
        <dbReference type="Pfam" id="PF00180"/>
    </source>
</evidence>
<organism evidence="2 3">
    <name type="scientific">Peptoclostridium acidaminophilum DSM 3953</name>
    <dbReference type="NCBI Taxonomy" id="1286171"/>
    <lineage>
        <taxon>Bacteria</taxon>
        <taxon>Bacillati</taxon>
        <taxon>Bacillota</taxon>
        <taxon>Clostridia</taxon>
        <taxon>Peptostreptococcales</taxon>
        <taxon>Peptoclostridiaceae</taxon>
        <taxon>Peptoclostridium</taxon>
    </lineage>
</organism>
<feature type="domain" description="Isopropylmalate dehydrogenase-like" evidence="1">
    <location>
        <begin position="168"/>
        <end position="208"/>
    </location>
</feature>
<evidence type="ECO:0000313" key="2">
    <source>
        <dbReference type="EMBL" id="AHM55425.1"/>
    </source>
</evidence>
<dbReference type="OrthoDB" id="10018141at2"/>
<dbReference type="Proteomes" id="UP000019591">
    <property type="component" value="Chromosome"/>
</dbReference>
<reference evidence="2 3" key="1">
    <citation type="journal article" date="2014" name="Genome Announc.">
        <title>Complete Genome Sequence of Amino Acid-Utilizing Eubacterium acidaminophilum al-2 (DSM 3953).</title>
        <authorList>
            <person name="Poehlein A."/>
            <person name="Andreesen J.R."/>
            <person name="Daniel R."/>
        </authorList>
    </citation>
    <scope>NUCLEOTIDE SEQUENCE [LARGE SCALE GENOMIC DNA]</scope>
    <source>
        <strain evidence="2 3">DSM 3953</strain>
    </source>
</reference>
<dbReference type="EMBL" id="CP007452">
    <property type="protein sequence ID" value="AHM55425.1"/>
    <property type="molecule type" value="Genomic_DNA"/>
</dbReference>
<dbReference type="KEGG" id="eac:EAL2_c00880"/>
<dbReference type="PATRIC" id="fig|1286171.3.peg.58"/>
<dbReference type="AlphaFoldDB" id="W8T3L8"/>
<dbReference type="Pfam" id="PF00180">
    <property type="entry name" value="Iso_dh"/>
    <property type="match status" value="1"/>
</dbReference>
<name>W8T3L8_PEPAC</name>
<keyword evidence="3" id="KW-1185">Reference proteome</keyword>
<dbReference type="Gene3D" id="3.40.718.10">
    <property type="entry name" value="Isopropylmalate Dehydrogenase"/>
    <property type="match status" value="1"/>
</dbReference>
<dbReference type="SUPFAM" id="SSF53659">
    <property type="entry name" value="Isocitrate/Isopropylmalate dehydrogenase-like"/>
    <property type="match status" value="1"/>
</dbReference>
<dbReference type="HOGENOM" id="CLU_1193358_0_0_9"/>
<dbReference type="STRING" id="1286171.EAL2_c00880"/>
<sequence length="232" mass="25319">MDVRIAVVTKDGRLSETTSQGIEILKKVTGSHGHRFRFNMLNDLGQTEIDECKKSDAVIIGHHSLNEAGVRELRTQLGAVARLMPLGTHENCEGGEVPNEMLGLISRSLHGVKPLRAAMSMDGELIIRADLFSKEVVKNASGLTPYAVVCKSGIDMHGIDTGVWKEEANIKNPAAAVMACAMMLRHTFNLETEAQELEAALRSVLKSECPEEMIHGMLLEELGHSNAKRQPA</sequence>
<dbReference type="InterPro" id="IPR024084">
    <property type="entry name" value="IsoPropMal-DH-like_dom"/>
</dbReference>
<proteinExistence type="predicted"/>
<dbReference type="RefSeq" id="WP_025434475.1">
    <property type="nucleotide sequence ID" value="NZ_CP007452.1"/>
</dbReference>
<protein>
    <submittedName>
        <fullName evidence="2">Isocitrate/isopropylmalate dehydrogenase</fullName>
    </submittedName>
</protein>
<evidence type="ECO:0000313" key="3">
    <source>
        <dbReference type="Proteomes" id="UP000019591"/>
    </source>
</evidence>
<gene>
    <name evidence="2" type="ORF">EAL2_c00880</name>
</gene>